<evidence type="ECO:0000256" key="2">
    <source>
        <dbReference type="SAM" id="MobiDB-lite"/>
    </source>
</evidence>
<evidence type="ECO:0000313" key="4">
    <source>
        <dbReference type="Proteomes" id="UP001158576"/>
    </source>
</evidence>
<dbReference type="InterPro" id="IPR011992">
    <property type="entry name" value="EF-hand-dom_pair"/>
</dbReference>
<keyword evidence="4" id="KW-1185">Reference proteome</keyword>
<dbReference type="Proteomes" id="UP001158576">
    <property type="component" value="Chromosome PAR"/>
</dbReference>
<reference evidence="3 4" key="1">
    <citation type="submission" date="2021-04" db="EMBL/GenBank/DDBJ databases">
        <authorList>
            <person name="Bliznina A."/>
        </authorList>
    </citation>
    <scope>NUCLEOTIDE SEQUENCE [LARGE SCALE GENOMIC DNA]</scope>
</reference>
<gene>
    <name evidence="3" type="ORF">OKIOD_LOCUS1266</name>
</gene>
<dbReference type="InterPro" id="IPR018247">
    <property type="entry name" value="EF_Hand_1_Ca_BS"/>
</dbReference>
<dbReference type="EMBL" id="OU015568">
    <property type="protein sequence ID" value="CAG5080800.1"/>
    <property type="molecule type" value="Genomic_DNA"/>
</dbReference>
<accession>A0ABN7RR49</accession>
<sequence>MLLLAAGLILVAEGYNDFHRRFDQRQPNHNDFERQWSQNGRQGSAPMNKNFYPNKNANNDRPFHPNPHHGRAADHYHDRQPFHSNQFRPNDFDFFDQALFENWRLFQVAESNFWMNSGRNNNTDDLLATWNGKWDKQINKDFQKCADGKTIDQDTIASCEWKDTNFFSQFAARFITKNFEKFDVNGDKALVKSEFKKAFAGFYANVGATLVDIFDFDHNDVLEYSEIFEMYHNMRFLFKVDKNSFYEISSHANYDNNKNSFSKAEMSEFAIMLANRYLIERATGFYTGAVANDASLYRGGFWANTSRQMLETPSL</sequence>
<feature type="compositionally biased region" description="Basic and acidic residues" evidence="2">
    <location>
        <begin position="71"/>
        <end position="81"/>
    </location>
</feature>
<dbReference type="Gene3D" id="1.10.238.10">
    <property type="entry name" value="EF-hand"/>
    <property type="match status" value="1"/>
</dbReference>
<evidence type="ECO:0000256" key="1">
    <source>
        <dbReference type="ARBA" id="ARBA00022837"/>
    </source>
</evidence>
<evidence type="ECO:0000313" key="3">
    <source>
        <dbReference type="EMBL" id="CAG5080800.1"/>
    </source>
</evidence>
<protein>
    <submittedName>
        <fullName evidence="3">Oidioi.mRNA.OKI2018_I69.PAR.g9708.t1.cds</fullName>
    </submittedName>
</protein>
<keyword evidence="1" id="KW-0106">Calcium</keyword>
<name>A0ABN7RR49_OIKDI</name>
<proteinExistence type="predicted"/>
<dbReference type="PROSITE" id="PS00018">
    <property type="entry name" value="EF_HAND_1"/>
    <property type="match status" value="1"/>
</dbReference>
<feature type="region of interest" description="Disordered" evidence="2">
    <location>
        <begin position="55"/>
        <end position="82"/>
    </location>
</feature>
<dbReference type="SUPFAM" id="SSF47473">
    <property type="entry name" value="EF-hand"/>
    <property type="match status" value="1"/>
</dbReference>
<organism evidence="3 4">
    <name type="scientific">Oikopleura dioica</name>
    <name type="common">Tunicate</name>
    <dbReference type="NCBI Taxonomy" id="34765"/>
    <lineage>
        <taxon>Eukaryota</taxon>
        <taxon>Metazoa</taxon>
        <taxon>Chordata</taxon>
        <taxon>Tunicata</taxon>
        <taxon>Appendicularia</taxon>
        <taxon>Copelata</taxon>
        <taxon>Oikopleuridae</taxon>
        <taxon>Oikopleura</taxon>
    </lineage>
</organism>